<evidence type="ECO:0000256" key="5">
    <source>
        <dbReference type="ARBA" id="ARBA00010617"/>
    </source>
</evidence>
<dbReference type="CDD" id="cd11056">
    <property type="entry name" value="CYP6-like"/>
    <property type="match status" value="2"/>
</dbReference>
<evidence type="ECO:0000256" key="14">
    <source>
        <dbReference type="SAM" id="Phobius"/>
    </source>
</evidence>
<keyword evidence="8" id="KW-0256">Endoplasmic reticulum</keyword>
<keyword evidence="13 14" id="KW-0472">Membrane</keyword>
<dbReference type="PANTHER" id="PTHR24292:SF84">
    <property type="entry name" value="CYTOCHROME P450 28A5-RELATED"/>
    <property type="match status" value="1"/>
</dbReference>
<dbReference type="RefSeq" id="XP_062713616.1">
    <property type="nucleotide sequence ID" value="XM_062857632.1"/>
</dbReference>
<dbReference type="Pfam" id="PF00067">
    <property type="entry name" value="p450"/>
    <property type="match status" value="2"/>
</dbReference>
<dbReference type="EnsemblMetazoa" id="AALFPA23_019494.R28672">
    <property type="protein sequence ID" value="AALFPA23_019494.P28672"/>
    <property type="gene ID" value="AALFPA23_019494"/>
</dbReference>
<dbReference type="InterPro" id="IPR002403">
    <property type="entry name" value="Cyt_P450_E_grp-IV"/>
</dbReference>
<evidence type="ECO:0000256" key="7">
    <source>
        <dbReference type="ARBA" id="ARBA00022723"/>
    </source>
</evidence>
<dbReference type="PROSITE" id="PS00086">
    <property type="entry name" value="CYTOCHROME_P450"/>
    <property type="match status" value="2"/>
</dbReference>
<keyword evidence="16" id="KW-1185">Reference proteome</keyword>
<dbReference type="InterPro" id="IPR001128">
    <property type="entry name" value="Cyt_P450"/>
</dbReference>
<proteinExistence type="inferred from homology"/>
<feature type="transmembrane region" description="Helical" evidence="14">
    <location>
        <begin position="710"/>
        <end position="730"/>
    </location>
</feature>
<keyword evidence="10" id="KW-0560">Oxidoreductase</keyword>
<keyword evidence="12" id="KW-0503">Monooxygenase</keyword>
<evidence type="ECO:0000313" key="15">
    <source>
        <dbReference type="EnsemblMetazoa" id="AALFPA23_019494.P28672"/>
    </source>
</evidence>
<evidence type="ECO:0000256" key="12">
    <source>
        <dbReference type="ARBA" id="ARBA00023033"/>
    </source>
</evidence>
<evidence type="ECO:0000256" key="1">
    <source>
        <dbReference type="ARBA" id="ARBA00001971"/>
    </source>
</evidence>
<dbReference type="InterPro" id="IPR036396">
    <property type="entry name" value="Cyt_P450_sf"/>
</dbReference>
<accession>A0ABM1ZKZ6</accession>
<evidence type="ECO:0000256" key="3">
    <source>
        <dbReference type="ARBA" id="ARBA00004174"/>
    </source>
</evidence>
<dbReference type="GeneID" id="109429227"/>
<dbReference type="InterPro" id="IPR017972">
    <property type="entry name" value="Cyt_P450_CS"/>
</dbReference>
<evidence type="ECO:0000256" key="2">
    <source>
        <dbReference type="ARBA" id="ARBA00003690"/>
    </source>
</evidence>
<keyword evidence="14" id="KW-0812">Transmembrane</keyword>
<dbReference type="PRINTS" id="PR00465">
    <property type="entry name" value="EP450IV"/>
</dbReference>
<evidence type="ECO:0008006" key="17">
    <source>
        <dbReference type="Google" id="ProtNLM"/>
    </source>
</evidence>
<keyword evidence="14" id="KW-1133">Transmembrane helix</keyword>
<evidence type="ECO:0000256" key="6">
    <source>
        <dbReference type="ARBA" id="ARBA00022617"/>
    </source>
</evidence>
<dbReference type="SUPFAM" id="SSF48264">
    <property type="entry name" value="Cytochrome P450"/>
    <property type="match status" value="2"/>
</dbReference>
<dbReference type="InterPro" id="IPR050476">
    <property type="entry name" value="Insect_CytP450_Detox"/>
</dbReference>
<evidence type="ECO:0000256" key="11">
    <source>
        <dbReference type="ARBA" id="ARBA00023004"/>
    </source>
</evidence>
<protein>
    <recommendedName>
        <fullName evidence="17">Cytochrome</fullName>
    </recommendedName>
</protein>
<organism evidence="15 16">
    <name type="scientific">Aedes albopictus</name>
    <name type="common">Asian tiger mosquito</name>
    <name type="synonym">Stegomyia albopicta</name>
    <dbReference type="NCBI Taxonomy" id="7160"/>
    <lineage>
        <taxon>Eukaryota</taxon>
        <taxon>Metazoa</taxon>
        <taxon>Ecdysozoa</taxon>
        <taxon>Arthropoda</taxon>
        <taxon>Hexapoda</taxon>
        <taxon>Insecta</taxon>
        <taxon>Pterygota</taxon>
        <taxon>Neoptera</taxon>
        <taxon>Endopterygota</taxon>
        <taxon>Diptera</taxon>
        <taxon>Nematocera</taxon>
        <taxon>Culicoidea</taxon>
        <taxon>Culicidae</taxon>
        <taxon>Culicinae</taxon>
        <taxon>Aedini</taxon>
        <taxon>Aedes</taxon>
        <taxon>Stegomyia</taxon>
    </lineage>
</organism>
<dbReference type="PANTHER" id="PTHR24292">
    <property type="entry name" value="CYTOCHROME P450"/>
    <property type="match status" value="1"/>
</dbReference>
<dbReference type="Proteomes" id="UP000069940">
    <property type="component" value="Unassembled WGS sequence"/>
</dbReference>
<reference evidence="15" key="2">
    <citation type="submission" date="2025-05" db="UniProtKB">
        <authorList>
            <consortium name="EnsemblMetazoa"/>
        </authorList>
    </citation>
    <scope>IDENTIFICATION</scope>
    <source>
        <strain evidence="15">Foshan</strain>
    </source>
</reference>
<comment type="similarity">
    <text evidence="5">Belongs to the cytochrome P450 family.</text>
</comment>
<keyword evidence="7" id="KW-0479">Metal-binding</keyword>
<evidence type="ECO:0000256" key="9">
    <source>
        <dbReference type="ARBA" id="ARBA00022848"/>
    </source>
</evidence>
<dbReference type="Gene3D" id="1.10.630.10">
    <property type="entry name" value="Cytochrome P450"/>
    <property type="match status" value="2"/>
</dbReference>
<evidence type="ECO:0000256" key="4">
    <source>
        <dbReference type="ARBA" id="ARBA00004406"/>
    </source>
</evidence>
<comment type="function">
    <text evidence="2">May be involved in the metabolism of insect hormones and in the breakdown of synthetic insecticides.</text>
</comment>
<evidence type="ECO:0000313" key="16">
    <source>
        <dbReference type="Proteomes" id="UP000069940"/>
    </source>
</evidence>
<dbReference type="PRINTS" id="PR00385">
    <property type="entry name" value="P450"/>
</dbReference>
<name>A0ABM1ZKZ6_AEDAL</name>
<keyword evidence="9" id="KW-0492">Microsome</keyword>
<reference evidence="16" key="1">
    <citation type="journal article" date="2015" name="Proc. Natl. Acad. Sci. U.S.A.">
        <title>Genome sequence of the Asian Tiger mosquito, Aedes albopictus, reveals insights into its biology, genetics, and evolution.</title>
        <authorList>
            <person name="Chen X.G."/>
            <person name="Jiang X."/>
            <person name="Gu J."/>
            <person name="Xu M."/>
            <person name="Wu Y."/>
            <person name="Deng Y."/>
            <person name="Zhang C."/>
            <person name="Bonizzoni M."/>
            <person name="Dermauw W."/>
            <person name="Vontas J."/>
            <person name="Armbruster P."/>
            <person name="Huang X."/>
            <person name="Yang Y."/>
            <person name="Zhang H."/>
            <person name="He W."/>
            <person name="Peng H."/>
            <person name="Liu Y."/>
            <person name="Wu K."/>
            <person name="Chen J."/>
            <person name="Lirakis M."/>
            <person name="Topalis P."/>
            <person name="Van Leeuwen T."/>
            <person name="Hall A.B."/>
            <person name="Jiang X."/>
            <person name="Thorpe C."/>
            <person name="Mueller R.L."/>
            <person name="Sun C."/>
            <person name="Waterhouse R.M."/>
            <person name="Yan G."/>
            <person name="Tu Z.J."/>
            <person name="Fang X."/>
            <person name="James A.A."/>
        </authorList>
    </citation>
    <scope>NUCLEOTIDE SEQUENCE [LARGE SCALE GENOMIC DNA]</scope>
    <source>
        <strain evidence="16">Foshan</strain>
    </source>
</reference>
<evidence type="ECO:0000256" key="10">
    <source>
        <dbReference type="ARBA" id="ARBA00023002"/>
    </source>
</evidence>
<feature type="transmembrane region" description="Helical" evidence="14">
    <location>
        <begin position="500"/>
        <end position="519"/>
    </location>
</feature>
<keyword evidence="11" id="KW-0408">Iron</keyword>
<sequence>MQKQHIFYEYQKIYNDFKSKPAVGYFSVRTPQLMVRDPELIKEVLIKGFRYFSANNFSDIVDEKSDPLFGRNPFSLSGEKWKARRAEATPAFTHSRIKTLAPLMDEVCGRMSEYLIKQNRNALDTKELTTKYTTDVVSSCIFAIDAQSFSKDKPEIREMGRRMMDFSFSAQLVLMVTTFLPSIRNLYKFTFVPRDVEQFFIRIMKDAIRHRKENNIVRHDYLDYLLSLQAKKQISEIDMAGHGVSFFADGLETSSLIMTYCLFDLASNPVVQNRLREEIRHVQATRGDLDYDNIGEMIYLDQVLNESLRLHPIVPVLAKRCTESTVLIGPKDKRIPVAAGTTVVVPLLVQLDSLYYSDPDKYNPERFSPENGGIKPYRERGVFFPFSEGPRMCLGMRFAIAQMKRGIVEILDKFELSLNSKTQVPLRYEPKMFMLYPVGGVWINYKIRNLFISHDDDDDSGPGNEINTIGSDLVGLGASLTGASSVEFLHPVRRVLTFEMWWTVLGVLGGIFSAIYLFLSWNFDHWRKVGIKGPKPKLLFGNLPNILTQKRQIYYDHQKIYNDFKSEPVVGYFSVRTPQLMIRDPELIKEVMIKGFRYFAANEFSDVVDEKSDPLFARNPFSLSGEKWKTRRAEITPAFTNNRIKALSTLMDEVCDRMTAYVKKQSSSALDTKELMAKYTTDVVSNCVFAIDAQSFSKDKPEIREMGRRIMDFNFAAQLILMVTTFLPSIKNFYKFSFVPKEVEHFFIRIMQDAIRHRKDNNIVRNDYLDHLLSLQEKKQISEIDMAGHGVSFFADGFETSSLVMTYCLYDLASHPEIQSRLRDEIRNVQANKGGVNYDTIGEMTYLDQVLNESLRLHPIIPVLAKRCTEDTVLVGPKGKKIPVSAGTAVTIPYFVQLDPQYYQDPEKFDPDRFSPENGGTKPYRERGVFLPFGEGPRMCLGMRFAIAQVKRGIVEILDKFELTVNSKTQVPLTFEPKMFMLYPVGGIWLDYKSIK</sequence>
<evidence type="ECO:0000256" key="8">
    <source>
        <dbReference type="ARBA" id="ARBA00022824"/>
    </source>
</evidence>
<keyword evidence="6" id="KW-0349">Heme</keyword>
<evidence type="ECO:0000256" key="13">
    <source>
        <dbReference type="ARBA" id="ARBA00023136"/>
    </source>
</evidence>
<comment type="cofactor">
    <cofactor evidence="1">
        <name>heme</name>
        <dbReference type="ChEBI" id="CHEBI:30413"/>
    </cofactor>
</comment>
<comment type="subcellular location">
    <subcellularLocation>
        <location evidence="4">Endoplasmic reticulum membrane</location>
        <topology evidence="4">Peripheral membrane protein</topology>
    </subcellularLocation>
    <subcellularLocation>
        <location evidence="3">Microsome membrane</location>
        <topology evidence="3">Peripheral membrane protein</topology>
    </subcellularLocation>
</comment>